<name>A0A1T3P798_9ACTN</name>
<reference evidence="1 2" key="1">
    <citation type="submission" date="2017-03" db="EMBL/GenBank/DDBJ databases">
        <title>Draft genome sequence of Streptomyces scabrisporus NF3, endophyte isolated from Amphipterygium adstringens.</title>
        <authorList>
            <person name="Vazquez M."/>
            <person name="Ceapa C.D."/>
            <person name="Rodriguez Luna D."/>
            <person name="Sanchez Esquivel S."/>
        </authorList>
    </citation>
    <scope>NUCLEOTIDE SEQUENCE [LARGE SCALE GENOMIC DNA]</scope>
    <source>
        <strain evidence="1 2">NF3</strain>
    </source>
</reference>
<protein>
    <submittedName>
        <fullName evidence="1">Uncharacterized protein</fullName>
    </submittedName>
</protein>
<sequence>MAPAGWPRGVRPPGVPGWEDTAVAWLYDLCPPGYRSHEVLRKYPVILARMARQHVAAALAAARHGYGTARVDLKEAVPVHALEATLRMYEYEGSRAAATERAVRLVEEALGGERWEPRL</sequence>
<keyword evidence="2" id="KW-1185">Reference proteome</keyword>
<evidence type="ECO:0000313" key="2">
    <source>
        <dbReference type="Proteomes" id="UP000190037"/>
    </source>
</evidence>
<dbReference type="AlphaFoldDB" id="A0A1T3P798"/>
<gene>
    <name evidence="1" type="ORF">B4N89_06385</name>
</gene>
<dbReference type="STRING" id="159449.B4N89_06385"/>
<proteinExistence type="predicted"/>
<dbReference type="Proteomes" id="UP000190037">
    <property type="component" value="Unassembled WGS sequence"/>
</dbReference>
<dbReference type="EMBL" id="MWQN01000001">
    <property type="protein sequence ID" value="OPC84841.1"/>
    <property type="molecule type" value="Genomic_DNA"/>
</dbReference>
<dbReference type="OrthoDB" id="4244911at2"/>
<comment type="caution">
    <text evidence="1">The sequence shown here is derived from an EMBL/GenBank/DDBJ whole genome shotgun (WGS) entry which is preliminary data.</text>
</comment>
<accession>A0A1T3P798</accession>
<organism evidence="1 2">
    <name type="scientific">Embleya scabrispora</name>
    <dbReference type="NCBI Taxonomy" id="159449"/>
    <lineage>
        <taxon>Bacteria</taxon>
        <taxon>Bacillati</taxon>
        <taxon>Actinomycetota</taxon>
        <taxon>Actinomycetes</taxon>
        <taxon>Kitasatosporales</taxon>
        <taxon>Streptomycetaceae</taxon>
        <taxon>Embleya</taxon>
    </lineage>
</organism>
<evidence type="ECO:0000313" key="1">
    <source>
        <dbReference type="EMBL" id="OPC84841.1"/>
    </source>
</evidence>